<evidence type="ECO:0000256" key="5">
    <source>
        <dbReference type="ARBA" id="ARBA00023157"/>
    </source>
</evidence>
<dbReference type="Gene3D" id="2.10.50.10">
    <property type="entry name" value="Tumor Necrosis Factor Receptor, subunit A, domain 2"/>
    <property type="match status" value="3"/>
</dbReference>
<feature type="domain" description="Pentraxin (PTX)" evidence="16">
    <location>
        <begin position="1359"/>
        <end position="1568"/>
    </location>
</feature>
<feature type="domain" description="Sushi" evidence="15">
    <location>
        <begin position="487"/>
        <end position="551"/>
    </location>
</feature>
<evidence type="ECO:0000256" key="4">
    <source>
        <dbReference type="ARBA" id="ARBA00022837"/>
    </source>
</evidence>
<feature type="disulfide bond" evidence="8">
    <location>
        <begin position="522"/>
        <end position="549"/>
    </location>
</feature>
<dbReference type="EMBL" id="JAWDGP010006980">
    <property type="protein sequence ID" value="KAK3732067.1"/>
    <property type="molecule type" value="Genomic_DNA"/>
</dbReference>
<feature type="compositionally biased region" description="Polar residues" evidence="9">
    <location>
        <begin position="1873"/>
        <end position="1890"/>
    </location>
</feature>
<dbReference type="Gene3D" id="2.10.70.10">
    <property type="entry name" value="Complement Module, domain 1"/>
    <property type="match status" value="4"/>
</dbReference>
<keyword evidence="2 11" id="KW-0732">Signal</keyword>
<dbReference type="SMART" id="SM01411">
    <property type="entry name" value="Ephrin_rec_like"/>
    <property type="match status" value="4"/>
</dbReference>
<feature type="compositionally biased region" description="Polar residues" evidence="9">
    <location>
        <begin position="1852"/>
        <end position="1862"/>
    </location>
</feature>
<evidence type="ECO:0000259" key="16">
    <source>
        <dbReference type="PROSITE" id="PS51828"/>
    </source>
</evidence>
<feature type="domain" description="Sushi" evidence="15">
    <location>
        <begin position="361"/>
        <end position="433"/>
    </location>
</feature>
<evidence type="ECO:0008006" key="19">
    <source>
        <dbReference type="Google" id="ProtNLM"/>
    </source>
</evidence>
<dbReference type="PROSITE" id="PS50825">
    <property type="entry name" value="HYR"/>
    <property type="match status" value="1"/>
</dbReference>
<dbReference type="InterPro" id="IPR011641">
    <property type="entry name" value="Tyr-kin_ephrin_A/B_rcpt-like"/>
</dbReference>
<evidence type="ECO:0000259" key="15">
    <source>
        <dbReference type="PROSITE" id="PS50923"/>
    </source>
</evidence>
<dbReference type="InterPro" id="IPR009030">
    <property type="entry name" value="Growth_fac_rcpt_cys_sf"/>
</dbReference>
<keyword evidence="6" id="KW-0325">Glycoprotein</keyword>
<dbReference type="SUPFAM" id="SSF57535">
    <property type="entry name" value="Complement control module/SCR domain"/>
    <property type="match status" value="4"/>
</dbReference>
<evidence type="ECO:0000256" key="10">
    <source>
        <dbReference type="SAM" id="Phobius"/>
    </source>
</evidence>
<dbReference type="Gene3D" id="3.40.50.410">
    <property type="entry name" value="von Willebrand factor, type A domain"/>
    <property type="match status" value="1"/>
</dbReference>
<feature type="compositionally biased region" description="Polar residues" evidence="9">
    <location>
        <begin position="1745"/>
        <end position="1765"/>
    </location>
</feature>
<dbReference type="GO" id="GO:0005509">
    <property type="term" value="F:calcium ion binding"/>
    <property type="evidence" value="ECO:0007669"/>
    <property type="project" value="InterPro"/>
</dbReference>
<dbReference type="Pfam" id="PF07699">
    <property type="entry name" value="Ephrin_rec_like"/>
    <property type="match status" value="3"/>
</dbReference>
<dbReference type="InterPro" id="IPR036465">
    <property type="entry name" value="vWFA_dom_sf"/>
</dbReference>
<dbReference type="InterPro" id="IPR002035">
    <property type="entry name" value="VWF_A"/>
</dbReference>
<feature type="chain" id="PRO_5042155426" description="Sushi, von Willebrand factor type A, EGF and pentraxin domain-containing protein 1" evidence="11">
    <location>
        <begin position="21"/>
        <end position="1890"/>
    </location>
</feature>
<feature type="domain" description="Sushi" evidence="15">
    <location>
        <begin position="552"/>
        <end position="622"/>
    </location>
</feature>
<feature type="compositionally biased region" description="Gly residues" evidence="9">
    <location>
        <begin position="1665"/>
        <end position="1678"/>
    </location>
</feature>
<dbReference type="SMART" id="SM00179">
    <property type="entry name" value="EGF_CA"/>
    <property type="match status" value="4"/>
</dbReference>
<dbReference type="PROSITE" id="PS50026">
    <property type="entry name" value="EGF_3"/>
    <property type="match status" value="3"/>
</dbReference>
<keyword evidence="10" id="KW-0812">Transmembrane</keyword>
<evidence type="ECO:0000256" key="8">
    <source>
        <dbReference type="PROSITE-ProRule" id="PRU00302"/>
    </source>
</evidence>
<feature type="domain" description="EGF-like" evidence="12">
    <location>
        <begin position="1317"/>
        <end position="1354"/>
    </location>
</feature>
<sequence>MANLWKSFLVLLTLPVIAHSEMGITYTDSNITFFQQIYNNLASSGVGQVSNQTASDLIFIIDRPGRGTAYAVGFHILLGFIQSFLEKISVSTDSTRVALVVSDGLSCSVTLNDAPSGDLTKCGVVYKLRKLRMQRPGYLGGQQCEDPVSAVITIAKSGRSDVPKVVIVMGYGVTPGLQGVSNQIVETLHNLTFADWDSSKWGRQTRVYGVGLGKVNMPQIIRAASRGVQNWILLNTLSDLVSLAHTLENSNGNVRILGKEMTNIDWTQDASQSKFACSMTCNKHAQCSCSLTTGQTLCTCLPGYFGNGQQCTPCPKGTYKEDTLARRNCVPCPPHMGTQEEGATSVNLCQLGLPNEAEQRLKCMELSSVAHTTMFGVSALIRAGASNTGLPCSYMAGTSCHFQCDPGFRMIGLPGLLCQWDGSWSGQLPRCVRASDTGCGTLQEIGQQDSNGDTTYVNNVPVSNMLGNSRNIDRHHLDHRFGHEGLGHRLSPEHFRDHIIRYEDLDTDSSRTRQGAVLQVDCPEGWKLLGDAERTCSNDGVWSLTPARCVDANCPSIPTTKGLSVHPRTCSETSQAPGTVCFLSCASGYRLLDAANITCGENRRWISDLDSLNSEVSGVCLDIEPPKITCRQNITRFVPIEDQALLKWDEVSPTVSDNSGHVTVTSPDIFGNPFPVYFGQQTIIFEASDERHTVTCALGVEVKDPRVHVVTCPTEEVNIFTPHLLDRLILPQVRFEIIDGRVPEPVGHLCSPANHTLGRPGHHQVVCWAYSPRGPLGAECRFNVNIQREVCPLPPPPLHGNLSCSPTNSSRMECTVTCQPGYQFYELPEDRYICDLNGQWKHQTVHKWPDCSSSYSRSGAMLDASYSLSVAFPDASICLARKLLVQAQALTIVHSVIDAKCNEPDECSFVKLNVTCFGRHEENQDDNDDVYNAYEPLLNITIKANSTSHSMEENVNLLEGIAAELTRLLGNITQTDPSFDGHRDGIYGVDCMLGYQALADILCVACPPGTYWNRQFARCMLCAMGHYQPHEGQTSCIACPNDDDYTEHIGAQNSSQCVGGCPAGHWSPSGLAPCHPCQKGQYQPRPRASVCFNCPEDQTTETVGATQVEQCYEECGRGASGYGGREPYCEPCPLDEYQPLRGQELCDPLSHMLDPGSWLCNQTTFMCFNGGECQDPIDRASIVTCQCQPGFMGKKCEELDPYFCPEPYSCPTGALTGSQPFQFWQYDDSCRSSPCQNGGSCLNSNVTKSFECYCPLSYTGPFCKDVVPLCHGLPCVHGKCDGDTCRCYTGYAGVSCNTSVNPCWFGLNSKGCEPEKRFDPCLSQPCFFGSTCLPRGDERYVCKCQPGKTGSHCSKELSLDLDMEFCLEPRLGWDVTLPSEFMPTLTAMTVCMWLRPSPLTSYYTIVTFDTSDAIKNDFINNDLSQQAFALTLSDQLSIQFFNESVKTGTYVPYMVWTHLCFSWAQSSSSWQVYVNGTLARSGKFVTQGQSIPERTFVTLAPRNRTLSDWDIFLGRISQFNVFSDVLSTSQIQTMANPAACNRKYHGDIISWTNALPYAFATKSSLCLDMNECWFPSHFICLPPTDVCVDTLGSYKCTYPQNSTDSRTQMKIWFERIGISLAVFVAVAIFVGILLCIRRRRRNSRQGDALSSGVQLRQNISTQRHGQGGRGHGPSGGNTDGENPSPIVRSSGRQSGRRSIFKRKHPKDYMKGRLVEADSLEETVIFGQGSNSEDTEVDLYKRERPSQTGELRGNTDSVMETNYSSPHSREVLEPAETQFDTLHSVAAEPASLTFRTPTAQGISNPLEFLRLKMPSLNFGKKTARPVGYTHLKEITGASNHHAWDTRVEKDAGTNASEDPNLTYPQDGGHETYTDYDNNDNLPGSSIRPSQN</sequence>
<dbReference type="SUPFAM" id="SSF57196">
    <property type="entry name" value="EGF/Laminin"/>
    <property type="match status" value="3"/>
</dbReference>
<dbReference type="PROSITE" id="PS00022">
    <property type="entry name" value="EGF_1"/>
    <property type="match status" value="3"/>
</dbReference>
<organism evidence="17 18">
    <name type="scientific">Elysia crispata</name>
    <name type="common">lettuce slug</name>
    <dbReference type="NCBI Taxonomy" id="231223"/>
    <lineage>
        <taxon>Eukaryota</taxon>
        <taxon>Metazoa</taxon>
        <taxon>Spiralia</taxon>
        <taxon>Lophotrochozoa</taxon>
        <taxon>Mollusca</taxon>
        <taxon>Gastropoda</taxon>
        <taxon>Heterobranchia</taxon>
        <taxon>Euthyneura</taxon>
        <taxon>Panpulmonata</taxon>
        <taxon>Sacoglossa</taxon>
        <taxon>Placobranchoidea</taxon>
        <taxon>Plakobranchidae</taxon>
        <taxon>Elysia</taxon>
    </lineage>
</organism>
<dbReference type="CDD" id="cd00033">
    <property type="entry name" value="CCP"/>
    <property type="match status" value="4"/>
</dbReference>
<keyword evidence="10" id="KW-1133">Transmembrane helix</keyword>
<feature type="disulfide bond" evidence="7">
    <location>
        <begin position="1235"/>
        <end position="1252"/>
    </location>
</feature>
<dbReference type="PROSITE" id="PS01186">
    <property type="entry name" value="EGF_2"/>
    <property type="match status" value="2"/>
</dbReference>
<keyword evidence="18" id="KW-1185">Reference proteome</keyword>
<dbReference type="Pfam" id="PF00084">
    <property type="entry name" value="Sushi"/>
    <property type="match status" value="4"/>
</dbReference>
<feature type="disulfide bond" evidence="8">
    <location>
        <begin position="404"/>
        <end position="431"/>
    </location>
</feature>
<dbReference type="InterPro" id="IPR035976">
    <property type="entry name" value="Sushi/SCR/CCP_sf"/>
</dbReference>
<evidence type="ECO:0000259" key="13">
    <source>
        <dbReference type="PROSITE" id="PS50234"/>
    </source>
</evidence>
<keyword evidence="10" id="KW-0472">Membrane</keyword>
<feature type="disulfide bond" evidence="8">
    <location>
        <begin position="791"/>
        <end position="834"/>
    </location>
</feature>
<dbReference type="InterPro" id="IPR001759">
    <property type="entry name" value="PTX_dom"/>
</dbReference>
<dbReference type="SUPFAM" id="SSF49899">
    <property type="entry name" value="Concanavalin A-like lectins/glucanases"/>
    <property type="match status" value="1"/>
</dbReference>
<feature type="region of interest" description="Disordered" evidence="9">
    <location>
        <begin position="1743"/>
        <end position="1768"/>
    </location>
</feature>
<dbReference type="Gene3D" id="2.10.25.10">
    <property type="entry name" value="Laminin"/>
    <property type="match status" value="3"/>
</dbReference>
<keyword evidence="8" id="KW-0768">Sushi</keyword>
<dbReference type="SUPFAM" id="SSF53300">
    <property type="entry name" value="vWA-like"/>
    <property type="match status" value="1"/>
</dbReference>
<evidence type="ECO:0000256" key="2">
    <source>
        <dbReference type="ARBA" id="ARBA00022729"/>
    </source>
</evidence>
<dbReference type="PROSITE" id="PS50234">
    <property type="entry name" value="VWFA"/>
    <property type="match status" value="1"/>
</dbReference>
<dbReference type="InterPro" id="IPR000436">
    <property type="entry name" value="Sushi_SCR_CCP_dom"/>
</dbReference>
<feature type="transmembrane region" description="Helical" evidence="10">
    <location>
        <begin position="1616"/>
        <end position="1636"/>
    </location>
</feature>
<keyword evidence="5 7" id="KW-1015">Disulfide bond</keyword>
<dbReference type="InterPro" id="IPR013320">
    <property type="entry name" value="ConA-like_dom_sf"/>
</dbReference>
<comment type="caution">
    <text evidence="17">The sequence shown here is derived from an EMBL/GenBank/DDBJ whole genome shotgun (WGS) entry which is preliminary data.</text>
</comment>
<dbReference type="PANTHER" id="PTHR24039:SF28">
    <property type="entry name" value="EGF-LIKE DOMAIN-CONTAINING PROTEIN"/>
    <property type="match status" value="1"/>
</dbReference>
<feature type="domain" description="Sushi" evidence="15">
    <location>
        <begin position="789"/>
        <end position="853"/>
    </location>
</feature>
<feature type="disulfide bond" evidence="7">
    <location>
        <begin position="1187"/>
        <end position="1196"/>
    </location>
</feature>
<dbReference type="SUPFAM" id="SSF57184">
    <property type="entry name" value="Growth factor receptor domain"/>
    <property type="match status" value="1"/>
</dbReference>
<reference evidence="17" key="1">
    <citation type="journal article" date="2023" name="G3 (Bethesda)">
        <title>A reference genome for the long-term kleptoplast-retaining sea slug Elysia crispata morphotype clarki.</title>
        <authorList>
            <person name="Eastman K.E."/>
            <person name="Pendleton A.L."/>
            <person name="Shaikh M.A."/>
            <person name="Suttiyut T."/>
            <person name="Ogas R."/>
            <person name="Tomko P."/>
            <person name="Gavelis G."/>
            <person name="Widhalm J.R."/>
            <person name="Wisecaver J.H."/>
        </authorList>
    </citation>
    <scope>NUCLEOTIDE SEQUENCE</scope>
    <source>
        <strain evidence="17">ECLA1</strain>
    </source>
</reference>
<feature type="signal peptide" evidence="11">
    <location>
        <begin position="1"/>
        <end position="20"/>
    </location>
</feature>
<dbReference type="Proteomes" id="UP001283361">
    <property type="component" value="Unassembled WGS sequence"/>
</dbReference>
<feature type="domain" description="VWFA" evidence="13">
    <location>
        <begin position="56"/>
        <end position="247"/>
    </location>
</feature>
<feature type="compositionally biased region" description="Polar residues" evidence="9">
    <location>
        <begin position="1651"/>
        <end position="1661"/>
    </location>
</feature>
<dbReference type="Pfam" id="PF13385">
    <property type="entry name" value="Laminin_G_3"/>
    <property type="match status" value="1"/>
</dbReference>
<feature type="region of interest" description="Disordered" evidence="9">
    <location>
        <begin position="1646"/>
        <end position="1706"/>
    </location>
</feature>
<feature type="disulfide bond" evidence="7">
    <location>
        <begin position="1344"/>
        <end position="1353"/>
    </location>
</feature>
<dbReference type="Pfam" id="PF02494">
    <property type="entry name" value="HYR"/>
    <property type="match status" value="1"/>
</dbReference>
<protein>
    <recommendedName>
        <fullName evidence="19">Sushi, von Willebrand factor type A, EGF and pentraxin domain-containing protein 1</fullName>
    </recommendedName>
</protein>
<feature type="disulfide bond" evidence="7">
    <location>
        <begin position="1254"/>
        <end position="1263"/>
    </location>
</feature>
<evidence type="ECO:0000256" key="1">
    <source>
        <dbReference type="ARBA" id="ARBA00022536"/>
    </source>
</evidence>
<gene>
    <name evidence="17" type="ORF">RRG08_026452</name>
</gene>
<feature type="domain" description="HYR" evidence="14">
    <location>
        <begin position="621"/>
        <end position="704"/>
    </location>
</feature>
<evidence type="ECO:0000256" key="9">
    <source>
        <dbReference type="SAM" id="MobiDB-lite"/>
    </source>
</evidence>
<keyword evidence="3" id="KW-0677">Repeat</keyword>
<comment type="caution">
    <text evidence="7">Lacks conserved residue(s) required for the propagation of feature annotation.</text>
</comment>
<feature type="compositionally biased region" description="Basic residues" evidence="9">
    <location>
        <begin position="1694"/>
        <end position="1705"/>
    </location>
</feature>
<dbReference type="InterPro" id="IPR003410">
    <property type="entry name" value="HYR_dom"/>
</dbReference>
<dbReference type="InterPro" id="IPR000742">
    <property type="entry name" value="EGF"/>
</dbReference>
<dbReference type="CDD" id="cd00054">
    <property type="entry name" value="EGF_CA"/>
    <property type="match status" value="1"/>
</dbReference>
<evidence type="ECO:0000256" key="6">
    <source>
        <dbReference type="ARBA" id="ARBA00023180"/>
    </source>
</evidence>
<name>A0AAE0Y3P0_9GAST</name>
<evidence type="ECO:0000259" key="14">
    <source>
        <dbReference type="PROSITE" id="PS50825"/>
    </source>
</evidence>
<evidence type="ECO:0000313" key="18">
    <source>
        <dbReference type="Proteomes" id="UP001283361"/>
    </source>
</evidence>
<evidence type="ECO:0000313" key="17">
    <source>
        <dbReference type="EMBL" id="KAK3732067.1"/>
    </source>
</evidence>
<accession>A0AAE0Y3P0</accession>
<dbReference type="PANTHER" id="PTHR24039">
    <property type="entry name" value="FIBRILLIN-RELATED"/>
    <property type="match status" value="1"/>
</dbReference>
<dbReference type="SMART" id="SM00032">
    <property type="entry name" value="CCP"/>
    <property type="match status" value="4"/>
</dbReference>
<keyword evidence="1 7" id="KW-0245">EGF-like domain</keyword>
<keyword evidence="4" id="KW-0106">Calcium</keyword>
<dbReference type="SMART" id="SM00181">
    <property type="entry name" value="EGF"/>
    <property type="match status" value="5"/>
</dbReference>
<feature type="domain" description="EGF-like" evidence="12">
    <location>
        <begin position="1156"/>
        <end position="1197"/>
    </location>
</feature>
<dbReference type="SMART" id="SM00159">
    <property type="entry name" value="PTX"/>
    <property type="match status" value="1"/>
</dbReference>
<dbReference type="InterPro" id="IPR001881">
    <property type="entry name" value="EGF-like_Ca-bd_dom"/>
</dbReference>
<evidence type="ECO:0000256" key="3">
    <source>
        <dbReference type="ARBA" id="ARBA00022737"/>
    </source>
</evidence>
<feature type="region of interest" description="Disordered" evidence="9">
    <location>
        <begin position="1849"/>
        <end position="1890"/>
    </location>
</feature>
<dbReference type="Gene3D" id="2.60.120.200">
    <property type="match status" value="1"/>
</dbReference>
<dbReference type="PROSITE" id="PS50923">
    <property type="entry name" value="SUSHI"/>
    <property type="match status" value="4"/>
</dbReference>
<proteinExistence type="predicted"/>
<evidence type="ECO:0000256" key="11">
    <source>
        <dbReference type="SAM" id="SignalP"/>
    </source>
</evidence>
<dbReference type="FunFam" id="2.10.50.10:FF:000032">
    <property type="entry name" value="Uncharacterized protein, isoform A"/>
    <property type="match status" value="1"/>
</dbReference>
<evidence type="ECO:0000256" key="7">
    <source>
        <dbReference type="PROSITE-ProRule" id="PRU00076"/>
    </source>
</evidence>
<dbReference type="PROSITE" id="PS51828">
    <property type="entry name" value="PTX_2"/>
    <property type="match status" value="1"/>
</dbReference>
<evidence type="ECO:0000259" key="12">
    <source>
        <dbReference type="PROSITE" id="PS50026"/>
    </source>
</evidence>
<feature type="domain" description="EGF-like" evidence="12">
    <location>
        <begin position="1226"/>
        <end position="1264"/>
    </location>
</feature>